<keyword evidence="2" id="KW-1185">Reference proteome</keyword>
<comment type="caution">
    <text evidence="1">The sequence shown here is derived from an EMBL/GenBank/DDBJ whole genome shotgun (WGS) entry which is preliminary data.</text>
</comment>
<sequence length="105" mass="10869">MVFHILNSASVTVPAVIANNEIHLDGTCNGFDDIALYGQILDGVTPMVGALVRITNVTATTVVGHTYSGCNGNYMFAIPAGSITTGDEILIEIVGSDRTPAACIS</sequence>
<name>A0ABU3NX65_9FIRM</name>
<protein>
    <recommendedName>
        <fullName evidence="3">Carboxypeptidase regulatory-like domain-containing protein</fullName>
    </recommendedName>
</protein>
<dbReference type="RefSeq" id="WP_413779901.1">
    <property type="nucleotide sequence ID" value="NZ_JAUOZS010000001.1"/>
</dbReference>
<evidence type="ECO:0008006" key="3">
    <source>
        <dbReference type="Google" id="ProtNLM"/>
    </source>
</evidence>
<dbReference type="Proteomes" id="UP001254848">
    <property type="component" value="Unassembled WGS sequence"/>
</dbReference>
<proteinExistence type="predicted"/>
<gene>
    <name evidence="1" type="ORF">Q4T40_09085</name>
</gene>
<dbReference type="EMBL" id="JAUOZS010000001">
    <property type="protein sequence ID" value="MDT8901391.1"/>
    <property type="molecule type" value="Genomic_DNA"/>
</dbReference>
<evidence type="ECO:0000313" key="2">
    <source>
        <dbReference type="Proteomes" id="UP001254848"/>
    </source>
</evidence>
<accession>A0ABU3NX65</accession>
<organism evidence="1 2">
    <name type="scientific">Anaeroselena agilis</name>
    <dbReference type="NCBI Taxonomy" id="3063788"/>
    <lineage>
        <taxon>Bacteria</taxon>
        <taxon>Bacillati</taxon>
        <taxon>Bacillota</taxon>
        <taxon>Negativicutes</taxon>
        <taxon>Acetonemataceae</taxon>
        <taxon>Anaeroselena</taxon>
    </lineage>
</organism>
<evidence type="ECO:0000313" key="1">
    <source>
        <dbReference type="EMBL" id="MDT8901391.1"/>
    </source>
</evidence>
<reference evidence="1 2" key="1">
    <citation type="submission" date="2023-07" db="EMBL/GenBank/DDBJ databases">
        <title>The novel representative of Negativicutes class, Anaeroselena agilis gen. nov. sp. nov.</title>
        <authorList>
            <person name="Prokofeva M.I."/>
            <person name="Elcheninov A.G."/>
            <person name="Klyukina A."/>
            <person name="Kublanov I.V."/>
            <person name="Frolov E.N."/>
            <person name="Podosokorskaya O.A."/>
        </authorList>
    </citation>
    <scope>NUCLEOTIDE SEQUENCE [LARGE SCALE GENOMIC DNA]</scope>
    <source>
        <strain evidence="1 2">4137-cl</strain>
    </source>
</reference>